<dbReference type="InterPro" id="IPR026699">
    <property type="entry name" value="Exosome_RNA_bind1/RRP40/RRP4"/>
</dbReference>
<dbReference type="SUPFAM" id="SSF110324">
    <property type="entry name" value="Ribosomal L27 protein-like"/>
    <property type="match status" value="1"/>
</dbReference>
<proteinExistence type="predicted"/>
<evidence type="ECO:0000256" key="3">
    <source>
        <dbReference type="SAM" id="MobiDB-lite"/>
    </source>
</evidence>
<dbReference type="Gene3D" id="2.40.50.100">
    <property type="match status" value="1"/>
</dbReference>
<name>A0A7T9I2A2_9ARCH</name>
<dbReference type="PANTHER" id="PTHR21321">
    <property type="entry name" value="PNAS-3 RELATED"/>
    <property type="match status" value="1"/>
</dbReference>
<gene>
    <name evidence="5" type="ORF">IPJ89_05270</name>
</gene>
<feature type="compositionally biased region" description="Basic and acidic residues" evidence="3">
    <location>
        <begin position="322"/>
        <end position="337"/>
    </location>
</feature>
<protein>
    <recommendedName>
        <fullName evidence="4">S1 motif domain-containing protein</fullName>
    </recommendedName>
</protein>
<evidence type="ECO:0000313" key="5">
    <source>
        <dbReference type="EMBL" id="QQR92527.1"/>
    </source>
</evidence>
<evidence type="ECO:0000256" key="2">
    <source>
        <dbReference type="ARBA" id="ARBA00022884"/>
    </source>
</evidence>
<dbReference type="GO" id="GO:0034475">
    <property type="term" value="P:U4 snRNA 3'-end processing"/>
    <property type="evidence" value="ECO:0007669"/>
    <property type="project" value="TreeGrafter"/>
</dbReference>
<accession>A0A7T9I2A2</accession>
<dbReference type="SUPFAM" id="SSF54791">
    <property type="entry name" value="Eukaryotic type KH-domain (KH-domain type I)"/>
    <property type="match status" value="1"/>
</dbReference>
<dbReference type="GO" id="GO:0000178">
    <property type="term" value="C:exosome (RNase complex)"/>
    <property type="evidence" value="ECO:0007669"/>
    <property type="project" value="UniProtKB-KW"/>
</dbReference>
<dbReference type="InterPro" id="IPR054371">
    <property type="entry name" value="RRP4_N"/>
</dbReference>
<dbReference type="Gene3D" id="2.40.50.140">
    <property type="entry name" value="Nucleic acid-binding proteins"/>
    <property type="match status" value="1"/>
</dbReference>
<dbReference type="Pfam" id="PF22625">
    <property type="entry name" value="ECR1_N_2"/>
    <property type="match status" value="1"/>
</dbReference>
<keyword evidence="2" id="KW-0694">RNA-binding</keyword>
<dbReference type="GO" id="GO:0003723">
    <property type="term" value="F:RNA binding"/>
    <property type="evidence" value="ECO:0007669"/>
    <property type="project" value="UniProtKB-KW"/>
</dbReference>
<dbReference type="Gene3D" id="3.30.1370.10">
    <property type="entry name" value="K Homology domain, type 1"/>
    <property type="match status" value="1"/>
</dbReference>
<dbReference type="EMBL" id="CP064981">
    <property type="protein sequence ID" value="QQR92527.1"/>
    <property type="molecule type" value="Genomic_DNA"/>
</dbReference>
<dbReference type="GO" id="GO:0071034">
    <property type="term" value="P:CUT catabolic process"/>
    <property type="evidence" value="ECO:0007669"/>
    <property type="project" value="TreeGrafter"/>
</dbReference>
<organism evidence="5">
    <name type="scientific">Candidatus Iainarchaeum sp</name>
    <dbReference type="NCBI Taxonomy" id="3101447"/>
    <lineage>
        <taxon>Archaea</taxon>
        <taxon>Candidatus Iainarchaeota</taxon>
        <taxon>Candidatus Iainarchaeia</taxon>
        <taxon>Candidatus Iainarchaeales</taxon>
        <taxon>Candidatus Iainarchaeaceae</taxon>
        <taxon>Candidatus Iainarchaeum</taxon>
    </lineage>
</organism>
<dbReference type="AlphaFoldDB" id="A0A7T9I2A2"/>
<keyword evidence="1" id="KW-0271">Exosome</keyword>
<dbReference type="SUPFAM" id="SSF50249">
    <property type="entry name" value="Nucleic acid-binding proteins"/>
    <property type="match status" value="1"/>
</dbReference>
<feature type="compositionally biased region" description="Gly residues" evidence="3">
    <location>
        <begin position="276"/>
        <end position="296"/>
    </location>
</feature>
<feature type="compositionally biased region" description="Gly residues" evidence="3">
    <location>
        <begin position="255"/>
        <end position="269"/>
    </location>
</feature>
<dbReference type="PANTHER" id="PTHR21321:SF4">
    <property type="entry name" value="EXOSOME COMPLEX COMPONENT RRP4"/>
    <property type="match status" value="1"/>
</dbReference>
<feature type="compositionally biased region" description="Polar residues" evidence="3">
    <location>
        <begin position="302"/>
        <end position="312"/>
    </location>
</feature>
<evidence type="ECO:0000256" key="1">
    <source>
        <dbReference type="ARBA" id="ARBA00022835"/>
    </source>
</evidence>
<dbReference type="InterPro" id="IPR012340">
    <property type="entry name" value="NA-bd_OB-fold"/>
</dbReference>
<feature type="compositionally biased region" description="Gly residues" evidence="3">
    <location>
        <begin position="232"/>
        <end position="242"/>
    </location>
</feature>
<feature type="compositionally biased region" description="Basic and acidic residues" evidence="3">
    <location>
        <begin position="215"/>
        <end position="225"/>
    </location>
</feature>
<dbReference type="GO" id="GO:0071051">
    <property type="term" value="P:poly(A)-dependent snoRNA 3'-end processing"/>
    <property type="evidence" value="ECO:0007669"/>
    <property type="project" value="TreeGrafter"/>
</dbReference>
<dbReference type="GO" id="GO:0000467">
    <property type="term" value="P:exonucleolytic trimming to generate mature 3'-end of 5.8S rRNA from tricistronic rRNA transcript (SSU-rRNA, 5.8S rRNA, LSU-rRNA)"/>
    <property type="evidence" value="ECO:0007669"/>
    <property type="project" value="TreeGrafter"/>
</dbReference>
<evidence type="ECO:0000259" key="4">
    <source>
        <dbReference type="SMART" id="SM00316"/>
    </source>
</evidence>
<dbReference type="SMART" id="SM00316">
    <property type="entry name" value="S1"/>
    <property type="match status" value="1"/>
</dbReference>
<feature type="domain" description="S1 motif" evidence="4">
    <location>
        <begin position="57"/>
        <end position="119"/>
    </location>
</feature>
<sequence>MSREIVIPGEHVGSNPHAMGQNVYAMDGQVYSAVMGIKNERENEISVVPLNGRYLPMENDTLVGIVKSEKFSGYEVEINSFYTSYVSKKELRDPLKVGTIVTCKVMKVNELNEADIGFVRQLGEGEIVMVTPSRVPRIIGKNNSMLNVVKNGTGANVFIGKNGLVHVSGGNVELAKEVLLRINDNAHVENLTLDTQKYLAVKTGGGMPSSEGSGMDDHAAEHQGGYRDNYGSRGGYGGGQRGGFGGGNRGGYGSGHGGGFGGGRGGGGFRPRNNFRGGGGGFGGGERSGFSGGGQRFGSNRTFGNARNSFGGNRSFDNENGFGERRNFSNDSPDRFQQRPMRRNFGNNRGFGENRRFNNADAPDQNQNGGFDRRKRFPRDNRNSGNDDPDFE</sequence>
<reference evidence="5" key="1">
    <citation type="submission" date="2020-11" db="EMBL/GenBank/DDBJ databases">
        <title>Connecting structure to function with the recovery of over 1000 high-quality activated sludge metagenome-assembled genomes encoding full-length rRNA genes using long-read sequencing.</title>
        <authorList>
            <person name="Singleton C.M."/>
            <person name="Petriglieri F."/>
            <person name="Kristensen J.M."/>
            <person name="Kirkegaard R.H."/>
            <person name="Michaelsen T.Y."/>
            <person name="Andersen M.H."/>
            <person name="Karst S.M."/>
            <person name="Dueholm M.S."/>
            <person name="Nielsen P.H."/>
            <person name="Albertsen M."/>
        </authorList>
    </citation>
    <scope>NUCLEOTIDE SEQUENCE</scope>
    <source>
        <strain evidence="5">Fred_18-Q3-R57-64_BAT3C.431</strain>
    </source>
</reference>
<dbReference type="Proteomes" id="UP000596004">
    <property type="component" value="Chromosome"/>
</dbReference>
<feature type="region of interest" description="Disordered" evidence="3">
    <location>
        <begin position="206"/>
        <end position="242"/>
    </location>
</feature>
<dbReference type="InterPro" id="IPR003029">
    <property type="entry name" value="S1_domain"/>
</dbReference>
<feature type="region of interest" description="Disordered" evidence="3">
    <location>
        <begin position="255"/>
        <end position="392"/>
    </location>
</feature>
<dbReference type="InterPro" id="IPR036612">
    <property type="entry name" value="KH_dom_type_1_sf"/>
</dbReference>